<accession>A0A5C3KJE3</accession>
<dbReference type="EMBL" id="ML210304">
    <property type="protein sequence ID" value="TFK20326.1"/>
    <property type="molecule type" value="Genomic_DNA"/>
</dbReference>
<name>A0A5C3KJE3_COPMA</name>
<keyword evidence="2" id="KW-1185">Reference proteome</keyword>
<sequence length="157" mass="16821">MTSRNDLAALPQDLRTVRSSPGVGFEGSLISLLLPNADSVILVAHHRRQAGSDAAHFRSVDRDIGEEPAHSGTTGTPLKEALVDCVSGPSLAPSRISRAADDSGEKAVKRGRNWLSCTGGSGDGYCRVRICWIIVESTANLMKQTVLTYSSQEQSLW</sequence>
<dbReference type="AlphaFoldDB" id="A0A5C3KJE3"/>
<evidence type="ECO:0000313" key="1">
    <source>
        <dbReference type="EMBL" id="TFK20326.1"/>
    </source>
</evidence>
<organism evidence="1 2">
    <name type="scientific">Coprinopsis marcescibilis</name>
    <name type="common">Agaric fungus</name>
    <name type="synonym">Psathyrella marcescibilis</name>
    <dbReference type="NCBI Taxonomy" id="230819"/>
    <lineage>
        <taxon>Eukaryota</taxon>
        <taxon>Fungi</taxon>
        <taxon>Dikarya</taxon>
        <taxon>Basidiomycota</taxon>
        <taxon>Agaricomycotina</taxon>
        <taxon>Agaricomycetes</taxon>
        <taxon>Agaricomycetidae</taxon>
        <taxon>Agaricales</taxon>
        <taxon>Agaricineae</taxon>
        <taxon>Psathyrellaceae</taxon>
        <taxon>Coprinopsis</taxon>
    </lineage>
</organism>
<dbReference type="Proteomes" id="UP000307440">
    <property type="component" value="Unassembled WGS sequence"/>
</dbReference>
<gene>
    <name evidence="1" type="ORF">FA15DRAFT_673579</name>
</gene>
<proteinExistence type="predicted"/>
<evidence type="ECO:0000313" key="2">
    <source>
        <dbReference type="Proteomes" id="UP000307440"/>
    </source>
</evidence>
<protein>
    <submittedName>
        <fullName evidence="1">Uncharacterized protein</fullName>
    </submittedName>
</protein>
<reference evidence="1 2" key="1">
    <citation type="journal article" date="2019" name="Nat. Ecol. Evol.">
        <title>Megaphylogeny resolves global patterns of mushroom evolution.</title>
        <authorList>
            <person name="Varga T."/>
            <person name="Krizsan K."/>
            <person name="Foldi C."/>
            <person name="Dima B."/>
            <person name="Sanchez-Garcia M."/>
            <person name="Sanchez-Ramirez S."/>
            <person name="Szollosi G.J."/>
            <person name="Szarkandi J.G."/>
            <person name="Papp V."/>
            <person name="Albert L."/>
            <person name="Andreopoulos W."/>
            <person name="Angelini C."/>
            <person name="Antonin V."/>
            <person name="Barry K.W."/>
            <person name="Bougher N.L."/>
            <person name="Buchanan P."/>
            <person name="Buyck B."/>
            <person name="Bense V."/>
            <person name="Catcheside P."/>
            <person name="Chovatia M."/>
            <person name="Cooper J."/>
            <person name="Damon W."/>
            <person name="Desjardin D."/>
            <person name="Finy P."/>
            <person name="Geml J."/>
            <person name="Haridas S."/>
            <person name="Hughes K."/>
            <person name="Justo A."/>
            <person name="Karasinski D."/>
            <person name="Kautmanova I."/>
            <person name="Kiss B."/>
            <person name="Kocsube S."/>
            <person name="Kotiranta H."/>
            <person name="LaButti K.M."/>
            <person name="Lechner B.E."/>
            <person name="Liimatainen K."/>
            <person name="Lipzen A."/>
            <person name="Lukacs Z."/>
            <person name="Mihaltcheva S."/>
            <person name="Morgado L.N."/>
            <person name="Niskanen T."/>
            <person name="Noordeloos M.E."/>
            <person name="Ohm R.A."/>
            <person name="Ortiz-Santana B."/>
            <person name="Ovrebo C."/>
            <person name="Racz N."/>
            <person name="Riley R."/>
            <person name="Savchenko A."/>
            <person name="Shiryaev A."/>
            <person name="Soop K."/>
            <person name="Spirin V."/>
            <person name="Szebenyi C."/>
            <person name="Tomsovsky M."/>
            <person name="Tulloss R.E."/>
            <person name="Uehling J."/>
            <person name="Grigoriev I.V."/>
            <person name="Vagvolgyi C."/>
            <person name="Papp T."/>
            <person name="Martin F.M."/>
            <person name="Miettinen O."/>
            <person name="Hibbett D.S."/>
            <person name="Nagy L.G."/>
        </authorList>
    </citation>
    <scope>NUCLEOTIDE SEQUENCE [LARGE SCALE GENOMIC DNA]</scope>
    <source>
        <strain evidence="1 2">CBS 121175</strain>
    </source>
</reference>